<dbReference type="Proteomes" id="UP000032679">
    <property type="component" value="Unassembled WGS sequence"/>
</dbReference>
<dbReference type="InterPro" id="IPR050950">
    <property type="entry name" value="HTH-type_LysR_regulators"/>
</dbReference>
<dbReference type="GO" id="GO:0003677">
    <property type="term" value="F:DNA binding"/>
    <property type="evidence" value="ECO:0007669"/>
    <property type="project" value="UniProtKB-KW"/>
</dbReference>
<comment type="caution">
    <text evidence="6">The sequence shown here is derived from an EMBL/GenBank/DDBJ whole genome shotgun (WGS) entry which is preliminary data.</text>
</comment>
<gene>
    <name evidence="6" type="ORF">Tasa_021_015</name>
</gene>
<dbReference type="InterPro" id="IPR036388">
    <property type="entry name" value="WH-like_DNA-bd_sf"/>
</dbReference>
<name>A0A0D6ML92_9PROT</name>
<evidence type="ECO:0000313" key="6">
    <source>
        <dbReference type="EMBL" id="GAN54434.1"/>
    </source>
</evidence>
<dbReference type="EMBL" id="BALE01000021">
    <property type="protein sequence ID" value="GAN54434.1"/>
    <property type="molecule type" value="Genomic_DNA"/>
</dbReference>
<dbReference type="SUPFAM" id="SSF46785">
    <property type="entry name" value="Winged helix' DNA-binding domain"/>
    <property type="match status" value="1"/>
</dbReference>
<dbReference type="InterPro" id="IPR005119">
    <property type="entry name" value="LysR_subst-bd"/>
</dbReference>
<organism evidence="6 7">
    <name type="scientific">Tanticharoenia sakaeratensis NBRC 103193</name>
    <dbReference type="NCBI Taxonomy" id="1231623"/>
    <lineage>
        <taxon>Bacteria</taxon>
        <taxon>Pseudomonadati</taxon>
        <taxon>Pseudomonadota</taxon>
        <taxon>Alphaproteobacteria</taxon>
        <taxon>Acetobacterales</taxon>
        <taxon>Acetobacteraceae</taxon>
        <taxon>Tanticharoenia</taxon>
    </lineage>
</organism>
<dbReference type="InterPro" id="IPR000847">
    <property type="entry name" value="LysR_HTH_N"/>
</dbReference>
<dbReference type="AlphaFoldDB" id="A0A0D6ML92"/>
<comment type="similarity">
    <text evidence="1">Belongs to the LysR transcriptional regulatory family.</text>
</comment>
<feature type="domain" description="HTH lysR-type" evidence="5">
    <location>
        <begin position="13"/>
        <end position="70"/>
    </location>
</feature>
<evidence type="ECO:0000256" key="3">
    <source>
        <dbReference type="ARBA" id="ARBA00023125"/>
    </source>
</evidence>
<dbReference type="PANTHER" id="PTHR30419:SF8">
    <property type="entry name" value="NITROGEN ASSIMILATION TRANSCRIPTIONAL ACTIVATOR-RELATED"/>
    <property type="match status" value="1"/>
</dbReference>
<proteinExistence type="inferred from homology"/>
<dbReference type="GO" id="GO:0005829">
    <property type="term" value="C:cytosol"/>
    <property type="evidence" value="ECO:0007669"/>
    <property type="project" value="TreeGrafter"/>
</dbReference>
<dbReference type="InterPro" id="IPR036390">
    <property type="entry name" value="WH_DNA-bd_sf"/>
</dbReference>
<keyword evidence="7" id="KW-1185">Reference proteome</keyword>
<evidence type="ECO:0000256" key="1">
    <source>
        <dbReference type="ARBA" id="ARBA00009437"/>
    </source>
</evidence>
<evidence type="ECO:0000256" key="2">
    <source>
        <dbReference type="ARBA" id="ARBA00023015"/>
    </source>
</evidence>
<dbReference type="PANTHER" id="PTHR30419">
    <property type="entry name" value="HTH-TYPE TRANSCRIPTIONAL REGULATOR YBHD"/>
    <property type="match status" value="1"/>
</dbReference>
<keyword evidence="4" id="KW-0804">Transcription</keyword>
<keyword evidence="3" id="KW-0238">DNA-binding</keyword>
<dbReference type="Pfam" id="PF03466">
    <property type="entry name" value="LysR_substrate"/>
    <property type="match status" value="1"/>
</dbReference>
<evidence type="ECO:0000313" key="7">
    <source>
        <dbReference type="Proteomes" id="UP000032679"/>
    </source>
</evidence>
<evidence type="ECO:0000259" key="5">
    <source>
        <dbReference type="PROSITE" id="PS50931"/>
    </source>
</evidence>
<dbReference type="RefSeq" id="WP_048848983.1">
    <property type="nucleotide sequence ID" value="NZ_BALE01000021.1"/>
</dbReference>
<dbReference type="Gene3D" id="1.10.10.10">
    <property type="entry name" value="Winged helix-like DNA-binding domain superfamily/Winged helix DNA-binding domain"/>
    <property type="match status" value="1"/>
</dbReference>
<protein>
    <submittedName>
        <fullName evidence="6">Transcriptional regulator LysR family</fullName>
    </submittedName>
</protein>
<dbReference type="Pfam" id="PF00126">
    <property type="entry name" value="HTH_1"/>
    <property type="match status" value="1"/>
</dbReference>
<dbReference type="SUPFAM" id="SSF53850">
    <property type="entry name" value="Periplasmic binding protein-like II"/>
    <property type="match status" value="1"/>
</dbReference>
<dbReference type="STRING" id="1231623.Tasa_021_015"/>
<dbReference type="PROSITE" id="PS50931">
    <property type="entry name" value="HTH_LYSR"/>
    <property type="match status" value="1"/>
</dbReference>
<evidence type="ECO:0000256" key="4">
    <source>
        <dbReference type="ARBA" id="ARBA00023163"/>
    </source>
</evidence>
<reference evidence="6 7" key="1">
    <citation type="submission" date="2012-10" db="EMBL/GenBank/DDBJ databases">
        <title>Genome sequencing of Tanticharoenia sakaeratensis NBRC 103193.</title>
        <authorList>
            <person name="Azuma Y."/>
            <person name="Hadano H."/>
            <person name="Hirakawa H."/>
            <person name="Matsushita K."/>
        </authorList>
    </citation>
    <scope>NUCLEOTIDE SEQUENCE [LARGE SCALE GENOMIC DNA]</scope>
    <source>
        <strain evidence="6 7">NBRC 103193</strain>
    </source>
</reference>
<dbReference type="Gene3D" id="3.40.190.10">
    <property type="entry name" value="Periplasmic binding protein-like II"/>
    <property type="match status" value="2"/>
</dbReference>
<keyword evidence="2" id="KW-0805">Transcription regulation</keyword>
<dbReference type="OrthoDB" id="9806538at2"/>
<sequence>MAMLDPHKLLNRLKLRHLTLLIELENSNNLHKAAERMNLSQPSTSKMLQDVEYALETQLFSRTSHGVFPTASGVLAARYARLMLNDLSRMQRDIVDLQSGVSGSVQLGAIVAGLPQIVSPAMAKVAALAPDVAMTLQVDTSDALMVGLRSGRFDFIIGRTLGLDHNLASTSVELGSEPLCVVSGREHAPPDPGNLTLADLSSWRWIFQTAPSPMRRAIEAAFTMALLPAPPHPIEAASMFATADLLRCAPLLAVMPCQVAEHYENVGVVKRLSVEIPDLLGPFSLITPNDRPLTAAAAHVRTAILEQAIGNSDRLLPTCG</sequence>
<dbReference type="GO" id="GO:0003700">
    <property type="term" value="F:DNA-binding transcription factor activity"/>
    <property type="evidence" value="ECO:0007669"/>
    <property type="project" value="InterPro"/>
</dbReference>
<accession>A0A0D6ML92</accession>